<evidence type="ECO:0000256" key="1">
    <source>
        <dbReference type="ARBA" id="ARBA00025589"/>
    </source>
</evidence>
<dbReference type="InterPro" id="IPR030931">
    <property type="entry name" value="Group_II_RT_mat"/>
</dbReference>
<evidence type="ECO:0000313" key="4">
    <source>
        <dbReference type="Proteomes" id="UP000460435"/>
    </source>
</evidence>
<keyword evidence="3" id="KW-0808">Transferase</keyword>
<dbReference type="AlphaFoldDB" id="A0A7K3MD97"/>
<dbReference type="InterPro" id="IPR043128">
    <property type="entry name" value="Rev_trsase/Diguanyl_cyclase"/>
</dbReference>
<dbReference type="Gene3D" id="3.30.70.270">
    <property type="match status" value="1"/>
</dbReference>
<dbReference type="Proteomes" id="UP000460435">
    <property type="component" value="Unassembled WGS sequence"/>
</dbReference>
<accession>A0A7K3MD97</accession>
<dbReference type="InterPro" id="IPR043502">
    <property type="entry name" value="DNA/RNA_pol_sf"/>
</dbReference>
<dbReference type="PANTHER" id="PTHR34047:SF3">
    <property type="entry name" value="BLR2052 PROTEIN"/>
    <property type="match status" value="1"/>
</dbReference>
<evidence type="ECO:0000259" key="2">
    <source>
        <dbReference type="PROSITE" id="PS50878"/>
    </source>
</evidence>
<comment type="function">
    <text evidence="1">Poorly processive, error-prone DNA polymerase involved in untargeted mutagenesis. Copies undamaged DNA at stalled replication forks, which arise in vivo from mismatched or misaligned primer ends. These misaligned primers can be extended by PolIV. Exhibits no 3'-5' exonuclease (proofreading) activity. May be involved in translesional synthesis, in conjunction with the beta clamp from PolIII.</text>
</comment>
<sequence>MSELKVKDKPFAISKWLVWEAYKKVKANKGAPGVDGQAIEEFEQKLESNLYRLWNRLSSGTYFPPPVKAVEIPKSGGRGVRVLGIPSVSDRIAQTAAAMILEERVEPIFHPDSYGYRPGRSALDAIGVCRERCWKYGWVIDLDVQAFFDNVDHALLVRAVERHLDAETRWVLLYVQRWLVAPLQTADGTLQARDRGTPQGSAISPVLANLFMHYAFDTWLSREHPRVAFERYCDDAVVHCVSQNHAQRVLADLRLRMEEVGLRLHPDKTRIVHCQDARRPGAHQHTSFTFLGYTFRPRLAKNHEGTHFVGFIPAVSRDALTSMGGVVRSWHIGRHSDLSLNDLAEKINPVVRGWINYYGRFYKSALIPFLQRLNVLLVRWACRKFKRFRRRPKWAREFLAGVARREPSLFVHWAFGVKPSSSTMGAV</sequence>
<dbReference type="Pfam" id="PF08388">
    <property type="entry name" value="GIIM"/>
    <property type="match status" value="1"/>
</dbReference>
<dbReference type="SUPFAM" id="SSF56672">
    <property type="entry name" value="DNA/RNA polymerases"/>
    <property type="match status" value="1"/>
</dbReference>
<keyword evidence="4" id="KW-1185">Reference proteome</keyword>
<dbReference type="Pfam" id="PF00078">
    <property type="entry name" value="RVT_1"/>
    <property type="match status" value="1"/>
</dbReference>
<dbReference type="EC" id="2.7.7.49" evidence="3"/>
<organism evidence="3 4">
    <name type="scientific">Phytoactinopolyspora mesophila</name>
    <dbReference type="NCBI Taxonomy" id="2650750"/>
    <lineage>
        <taxon>Bacteria</taxon>
        <taxon>Bacillati</taxon>
        <taxon>Actinomycetota</taxon>
        <taxon>Actinomycetes</taxon>
        <taxon>Jiangellales</taxon>
        <taxon>Jiangellaceae</taxon>
        <taxon>Phytoactinopolyspora</taxon>
    </lineage>
</organism>
<dbReference type="InterPro" id="IPR051083">
    <property type="entry name" value="GrpII_Intron_Splice-Mob/Def"/>
</dbReference>
<feature type="domain" description="Reverse transcriptase" evidence="2">
    <location>
        <begin position="53"/>
        <end position="295"/>
    </location>
</feature>
<dbReference type="InterPro" id="IPR000477">
    <property type="entry name" value="RT_dom"/>
</dbReference>
<dbReference type="PANTHER" id="PTHR34047">
    <property type="entry name" value="NUCLEAR INTRON MATURASE 1, MITOCHONDRIAL-RELATED"/>
    <property type="match status" value="1"/>
</dbReference>
<dbReference type="RefSeq" id="WP_162453749.1">
    <property type="nucleotide sequence ID" value="NZ_WLZY01000017.1"/>
</dbReference>
<gene>
    <name evidence="3" type="primary">ltrA</name>
    <name evidence="3" type="ORF">F7O44_28555</name>
</gene>
<name>A0A7K3MD97_9ACTN</name>
<dbReference type="CDD" id="cd01651">
    <property type="entry name" value="RT_G2_intron"/>
    <property type="match status" value="1"/>
</dbReference>
<dbReference type="EMBL" id="WLZY01000017">
    <property type="protein sequence ID" value="NDL61027.1"/>
    <property type="molecule type" value="Genomic_DNA"/>
</dbReference>
<dbReference type="NCBIfam" id="TIGR04416">
    <property type="entry name" value="group_II_RT_mat"/>
    <property type="match status" value="1"/>
</dbReference>
<proteinExistence type="predicted"/>
<dbReference type="GO" id="GO:0003964">
    <property type="term" value="F:RNA-directed DNA polymerase activity"/>
    <property type="evidence" value="ECO:0007669"/>
    <property type="project" value="UniProtKB-KW"/>
</dbReference>
<keyword evidence="3" id="KW-0548">Nucleotidyltransferase</keyword>
<protein>
    <submittedName>
        <fullName evidence="3">Group II intron reverse transcriptase/maturase</fullName>
        <ecNumber evidence="3">2.7.7.49</ecNumber>
    </submittedName>
</protein>
<dbReference type="PROSITE" id="PS50878">
    <property type="entry name" value="RT_POL"/>
    <property type="match status" value="1"/>
</dbReference>
<reference evidence="3 4" key="1">
    <citation type="submission" date="2019-11" db="EMBL/GenBank/DDBJ databases">
        <authorList>
            <person name="Li X.-J."/>
            <person name="Feng X.-M."/>
        </authorList>
    </citation>
    <scope>NUCLEOTIDE SEQUENCE [LARGE SCALE GENOMIC DNA]</scope>
    <source>
        <strain evidence="3 4">XMNu-373</strain>
    </source>
</reference>
<comment type="caution">
    <text evidence="3">The sequence shown here is derived from an EMBL/GenBank/DDBJ whole genome shotgun (WGS) entry which is preliminary data.</text>
</comment>
<evidence type="ECO:0000313" key="3">
    <source>
        <dbReference type="EMBL" id="NDL61027.1"/>
    </source>
</evidence>
<keyword evidence="3" id="KW-0695">RNA-directed DNA polymerase</keyword>
<dbReference type="InterPro" id="IPR013597">
    <property type="entry name" value="Mat_intron_G2"/>
</dbReference>